<gene>
    <name evidence="3" type="ORF">A7E06_21575</name>
    <name evidence="2" type="ORF">KO51_18005</name>
    <name evidence="1" type="ORF">NL99_15150</name>
</gene>
<dbReference type="Proteomes" id="UP000839834">
    <property type="component" value="Unassembled WGS sequence"/>
</dbReference>
<dbReference type="AlphaFoldDB" id="A0A3R0C8N7"/>
<proteinExistence type="predicted"/>
<reference evidence="2" key="1">
    <citation type="submission" date="2018-08" db="EMBL/GenBank/DDBJ databases">
        <authorList>
            <consortium name="GenomeTrakr network: Whole genome sequencing for foodborne pathogen traceback"/>
        </authorList>
    </citation>
    <scope>NUCLEOTIDE SEQUENCE [LARGE SCALE GENOMIC DNA]</scope>
    <source>
        <strain evidence="3">CFSAN048114</strain>
        <strain evidence="2">FLUFL-1338</strain>
        <strain evidence="1">FLUFL-367</strain>
    </source>
</reference>
<evidence type="ECO:0000313" key="1">
    <source>
        <dbReference type="EMBL" id="EAA8666307.1"/>
    </source>
</evidence>
<dbReference type="EMBL" id="RSUV01000019">
    <property type="protein sequence ID" value="MIV46021.1"/>
    <property type="molecule type" value="Genomic_DNA"/>
</dbReference>
<name>A0A3R0C8N7_SALER</name>
<accession>A0A3R0C8N7</accession>
<protein>
    <submittedName>
        <fullName evidence="2">Uncharacterized protein</fullName>
    </submittedName>
</protein>
<evidence type="ECO:0000313" key="2">
    <source>
        <dbReference type="EMBL" id="MIK93368.1"/>
    </source>
</evidence>
<evidence type="ECO:0000313" key="3">
    <source>
        <dbReference type="EMBL" id="MIV46021.1"/>
    </source>
</evidence>
<dbReference type="Proteomes" id="UP000885283">
    <property type="component" value="Unassembled WGS sequence"/>
</dbReference>
<dbReference type="EMBL" id="RSMR01000020">
    <property type="protein sequence ID" value="MIK93368.1"/>
    <property type="molecule type" value="Genomic_DNA"/>
</dbReference>
<organism evidence="2">
    <name type="scientific">Salmonella enterica</name>
    <name type="common">Salmonella choleraesuis</name>
    <dbReference type="NCBI Taxonomy" id="28901"/>
    <lineage>
        <taxon>Bacteria</taxon>
        <taxon>Pseudomonadati</taxon>
        <taxon>Pseudomonadota</taxon>
        <taxon>Gammaproteobacteria</taxon>
        <taxon>Enterobacterales</taxon>
        <taxon>Enterobacteriaceae</taxon>
        <taxon>Salmonella</taxon>
    </lineage>
</organism>
<dbReference type="EMBL" id="AAACVH010000023">
    <property type="protein sequence ID" value="EAA8666307.1"/>
    <property type="molecule type" value="Genomic_DNA"/>
</dbReference>
<sequence>MKDINTPPEVVEKIEVLIKELHRVCVENGVPLVIAALVSRTSTIRGDEGINRLLSFYLDGPTGLTDSSMLAASDILRMPCVPDSFIAGLEVLREKMNQPCDCPECFAGRSRMH</sequence>
<dbReference type="Proteomes" id="UP000839530">
    <property type="component" value="Unassembled WGS sequence"/>
</dbReference>
<comment type="caution">
    <text evidence="2">The sequence shown here is derived from an EMBL/GenBank/DDBJ whole genome shotgun (WGS) entry which is preliminary data.</text>
</comment>